<evidence type="ECO:0000259" key="8">
    <source>
        <dbReference type="PROSITE" id="PS51459"/>
    </source>
</evidence>
<dbReference type="InterPro" id="IPR012340">
    <property type="entry name" value="NA-bd_OB-fold"/>
</dbReference>
<sequence>MSRANCNDYVQSSISFYGYTHFDGRTLKNKYGMQGKALQERCAYDLLQAMLNLRKEPLPEKFDSSYLKYLHQRLYEKMFEWAGCTCDTPFTFSDGTVTKVPINNKIKEGLKRIDQILAEKNNFQGLSRKEFIHEVSTVFILLNKIRPFMVGNKYVQRIFFEQIAEAAGHKLDFSVVTEKRMQFAIHAALSFDGNNNRGNITPMLHLFEDISNPEKVGILKEFMIYIRETDVITPEQMHNKIIVIPDEGSTYTGIYKGCSLDSIMLMVKDSYVLCKKDYFSPITVKTLQLDDKLTFRALMPDNFKNILIPGEELPSLTEKEIVARIVKNASVQKCRKEIERLSGLVYGNSRMVNEYMYLINTDSSLGEHHVRNVMNFPQATSKFAGIKILGMKSQKYKQAEAKAFDLSQKIDDYISIVISTRENILQEHQSAQERCKKVLEMPSQALRDILNLPKEDRITTLNANPSLHKELEDFMSKIKIRFSPNEHNAIGKNRYEQLAQSVGISVSKAREITQMIKQSQEACMQVKAFRVSDTRVKTAAFAV</sequence>
<protein>
    <recommendedName>
        <fullName evidence="5">protein adenylyltransferase</fullName>
        <ecNumber evidence="5">2.7.7.108</ecNumber>
    </recommendedName>
</protein>
<dbReference type="GO" id="GO:0070733">
    <property type="term" value="F:AMPylase activity"/>
    <property type="evidence" value="ECO:0007669"/>
    <property type="project" value="UniProtKB-EC"/>
</dbReference>
<dbReference type="SMR" id="E6YGF5"/>
<dbReference type="KEGG" id="bcd:BARCL_0262"/>
<dbReference type="eggNOG" id="COG2184">
    <property type="taxonomic scope" value="Bacteria"/>
</dbReference>
<dbReference type="InterPro" id="IPR003812">
    <property type="entry name" value="Fido"/>
</dbReference>
<keyword evidence="2" id="KW-0548">Nucleotidyltransferase</keyword>
<dbReference type="NCBIfam" id="NF033856">
    <property type="entry name" value="T4SS_effec_BID"/>
    <property type="match status" value="1"/>
</dbReference>
<evidence type="ECO:0000256" key="3">
    <source>
        <dbReference type="ARBA" id="ARBA00022741"/>
    </source>
</evidence>
<dbReference type="AlphaFoldDB" id="E6YGF5"/>
<dbReference type="PANTHER" id="PTHR39560">
    <property type="entry name" value="PROTEIN ADENYLYLTRANSFERASE FIC-RELATED"/>
    <property type="match status" value="1"/>
</dbReference>
<evidence type="ECO:0000256" key="2">
    <source>
        <dbReference type="ARBA" id="ARBA00022695"/>
    </source>
</evidence>
<dbReference type="OrthoDB" id="7926635at2"/>
<evidence type="ECO:0000256" key="4">
    <source>
        <dbReference type="ARBA" id="ARBA00022840"/>
    </source>
</evidence>
<gene>
    <name evidence="9" type="ordered locus">BARCL_0262</name>
</gene>
<dbReference type="Gene3D" id="2.40.50.140">
    <property type="entry name" value="Nucleic acid-binding proteins"/>
    <property type="match status" value="1"/>
</dbReference>
<reference evidence="11" key="3">
    <citation type="journal article" date="2021" name="Microorganisms">
        <title>Evolutionary Diversification of Host-Targeted &lt;i&gt;Bartonella&lt;/i&gt; Effectors Proteins Derived from a Conserved FicTA Toxin-Antitoxin Module.</title>
        <authorList>
            <person name="Schirmer T."/>
            <person name="de Beer T.A.P."/>
            <person name="Tamegger S."/>
            <person name="Harms A."/>
            <person name="Dietz N."/>
            <person name="Dranow D.M."/>
            <person name="Edwards T.E."/>
            <person name="Myler P.J."/>
            <person name="Phan I."/>
            <person name="Dehio C."/>
        </authorList>
    </citation>
    <scope>X-RAY CRYSTALLOGRAPHY (2.95 ANGSTROMS) OF 14-226</scope>
</reference>
<keyword evidence="4" id="KW-0067">ATP-binding</keyword>
<evidence type="ECO:0000256" key="1">
    <source>
        <dbReference type="ARBA" id="ARBA00022679"/>
    </source>
</evidence>
<evidence type="ECO:0000256" key="7">
    <source>
        <dbReference type="ARBA" id="ARBA00048696"/>
    </source>
</evidence>
<organism evidence="9 10">
    <name type="scientific">Bartonella clarridgeiae (strain CCUG 45776 / CIP 104772 / 73)</name>
    <dbReference type="NCBI Taxonomy" id="696125"/>
    <lineage>
        <taxon>Bacteria</taxon>
        <taxon>Pseudomonadati</taxon>
        <taxon>Pseudomonadota</taxon>
        <taxon>Alphaproteobacteria</taxon>
        <taxon>Hyphomicrobiales</taxon>
        <taxon>Bartonellaceae</taxon>
        <taxon>Bartonella</taxon>
    </lineage>
</organism>
<keyword evidence="3" id="KW-0547">Nucleotide-binding</keyword>
<dbReference type="InterPro" id="IPR040548">
    <property type="entry name" value="BepA_ID"/>
</dbReference>
<accession>E6YGF5</accession>
<keyword evidence="1" id="KW-0808">Transferase</keyword>
<dbReference type="PDB" id="4XI8">
    <property type="method" value="X-ray"/>
    <property type="resolution" value="2.95 A"/>
    <property type="chains" value="A/B/C/D/E/F=14-226"/>
</dbReference>
<proteinExistence type="evidence at protein level"/>
<evidence type="ECO:0000313" key="9">
    <source>
        <dbReference type="EMBL" id="CBI75943.1"/>
    </source>
</evidence>
<comment type="catalytic activity">
    <reaction evidence="6">
        <text>L-threonyl-[protein] + ATP = 3-O-(5'-adenylyl)-L-threonyl-[protein] + diphosphate</text>
        <dbReference type="Rhea" id="RHEA:54292"/>
        <dbReference type="Rhea" id="RHEA-COMP:11060"/>
        <dbReference type="Rhea" id="RHEA-COMP:13847"/>
        <dbReference type="ChEBI" id="CHEBI:30013"/>
        <dbReference type="ChEBI" id="CHEBI:30616"/>
        <dbReference type="ChEBI" id="CHEBI:33019"/>
        <dbReference type="ChEBI" id="CHEBI:138113"/>
        <dbReference type="EC" id="2.7.7.108"/>
    </reaction>
</comment>
<dbReference type="PDBsum" id="4XI8"/>
<dbReference type="GO" id="GO:0051302">
    <property type="term" value="P:regulation of cell division"/>
    <property type="evidence" value="ECO:0007669"/>
    <property type="project" value="TreeGrafter"/>
</dbReference>
<evidence type="ECO:0000313" key="10">
    <source>
        <dbReference type="Proteomes" id="UP000009101"/>
    </source>
</evidence>
<reference evidence="10" key="1">
    <citation type="submission" date="2009-11" db="EMBL/GenBank/DDBJ databases">
        <title>Genome sequencing of Bartonella species and comparative genomics.</title>
        <authorList>
            <person name="Engel P."/>
            <person name="Salzburger W."/>
            <person name="Marius L."/>
            <person name="Chao-Chin C."/>
            <person name="Soichi M."/>
            <person name="Christa L."/>
            <person name="Alexandra C."/>
            <person name="Aurelie L."/>
            <person name="Claudine M."/>
            <person name="Stephan S.C."/>
            <person name="Christoph D."/>
        </authorList>
    </citation>
    <scope>NUCLEOTIDE SEQUENCE [LARGE SCALE GENOMIC DNA]</scope>
    <source>
        <strain evidence="10">CIP 104772 / 73</strain>
    </source>
</reference>
<dbReference type="Pfam" id="PF02661">
    <property type="entry name" value="Fic"/>
    <property type="match status" value="1"/>
</dbReference>
<reference evidence="9 10" key="2">
    <citation type="journal article" date="2011" name="PLoS Genet.">
        <title>Parallel evolution of a type IV secretion system in radiating lineages of the host-restricted bacterial pathogen Bartonella.</title>
        <authorList>
            <person name="Engel P."/>
            <person name="Salzburger W."/>
            <person name="Liesch M."/>
            <person name="Chang C.C."/>
            <person name="Maruyama S."/>
            <person name="Lanz C."/>
            <person name="Calteau A."/>
            <person name="Lajus A."/>
            <person name="Medigue C."/>
            <person name="Schuster S.C."/>
            <person name="Dehio C."/>
        </authorList>
    </citation>
    <scope>NUCLEOTIDE SEQUENCE [LARGE SCALE GENOMIC DNA]</scope>
    <source>
        <strain evidence="10">CIP 104772 / 73</strain>
    </source>
</reference>
<dbReference type="InterPro" id="IPR036597">
    <property type="entry name" value="Fido-like_dom_sf"/>
</dbReference>
<keyword evidence="10" id="KW-1185">Reference proteome</keyword>
<dbReference type="Proteomes" id="UP000009101">
    <property type="component" value="Chromosome"/>
</dbReference>
<dbReference type="Gene3D" id="1.10.3290.10">
    <property type="entry name" value="Fido-like domain"/>
    <property type="match status" value="1"/>
</dbReference>
<keyword evidence="11" id="KW-0002">3D-structure</keyword>
<dbReference type="PROSITE" id="PS51459">
    <property type="entry name" value="FIDO"/>
    <property type="match status" value="1"/>
</dbReference>
<evidence type="ECO:0007829" key="11">
    <source>
        <dbReference type="PDB" id="4XI8"/>
    </source>
</evidence>
<dbReference type="EC" id="2.7.7.108" evidence="5"/>
<feature type="domain" description="Fido" evidence="8">
    <location>
        <begin position="62"/>
        <end position="209"/>
    </location>
</feature>
<comment type="catalytic activity">
    <reaction evidence="7">
        <text>L-tyrosyl-[protein] + ATP = O-(5'-adenylyl)-L-tyrosyl-[protein] + diphosphate</text>
        <dbReference type="Rhea" id="RHEA:54288"/>
        <dbReference type="Rhea" id="RHEA-COMP:10136"/>
        <dbReference type="Rhea" id="RHEA-COMP:13846"/>
        <dbReference type="ChEBI" id="CHEBI:30616"/>
        <dbReference type="ChEBI" id="CHEBI:33019"/>
        <dbReference type="ChEBI" id="CHEBI:46858"/>
        <dbReference type="ChEBI" id="CHEBI:83624"/>
        <dbReference type="EC" id="2.7.7.108"/>
    </reaction>
</comment>
<evidence type="ECO:0000256" key="5">
    <source>
        <dbReference type="ARBA" id="ARBA00034531"/>
    </source>
</evidence>
<dbReference type="Pfam" id="PF18543">
    <property type="entry name" value="ID"/>
    <property type="match status" value="1"/>
</dbReference>
<dbReference type="EvolutionaryTrace" id="E6YGF5"/>
<dbReference type="EMBL" id="FN645454">
    <property type="protein sequence ID" value="CBI75943.1"/>
    <property type="molecule type" value="Genomic_DNA"/>
</dbReference>
<name>E6YGF5_BARC7</name>
<dbReference type="GO" id="GO:0005524">
    <property type="term" value="F:ATP binding"/>
    <property type="evidence" value="ECO:0007669"/>
    <property type="project" value="UniProtKB-KW"/>
</dbReference>
<dbReference type="RefSeq" id="WP_013544611.1">
    <property type="nucleotide sequence ID" value="NC_014932.1"/>
</dbReference>
<dbReference type="SUPFAM" id="SSF140931">
    <property type="entry name" value="Fic-like"/>
    <property type="match status" value="1"/>
</dbReference>
<dbReference type="HOGENOM" id="CLU_024177_0_0_5"/>
<evidence type="ECO:0000256" key="6">
    <source>
        <dbReference type="ARBA" id="ARBA00047939"/>
    </source>
</evidence>
<dbReference type="PANTHER" id="PTHR39560:SF1">
    <property type="entry name" value="PROTEIN ADENYLYLTRANSFERASE FIC-RELATED"/>
    <property type="match status" value="1"/>
</dbReference>
<dbReference type="STRING" id="696125.BARCL_0262"/>